<dbReference type="InterPro" id="IPR003439">
    <property type="entry name" value="ABC_transporter-like_ATP-bd"/>
</dbReference>
<reference evidence="4" key="1">
    <citation type="submission" date="2020-07" db="EMBL/GenBank/DDBJ databases">
        <title>Severe corrosion of carbon steel in oil field produced water can be linked to methanogenic archaea containing a special type of NiFe hydrogenase.</title>
        <authorList>
            <person name="Lahme S."/>
            <person name="Mand J."/>
            <person name="Longwell J."/>
            <person name="Smith R."/>
            <person name="Enning D."/>
        </authorList>
    </citation>
    <scope>NUCLEOTIDE SEQUENCE</scope>
    <source>
        <strain evidence="4">MIC098Bin6</strain>
    </source>
</reference>
<dbReference type="SMART" id="SM00382">
    <property type="entry name" value="AAA"/>
    <property type="match status" value="1"/>
</dbReference>
<keyword evidence="2 4" id="KW-0067">ATP-binding</keyword>
<name>A0A931CS17_9BACT</name>
<dbReference type="GO" id="GO:0022857">
    <property type="term" value="F:transmembrane transporter activity"/>
    <property type="evidence" value="ECO:0007669"/>
    <property type="project" value="TreeGrafter"/>
</dbReference>
<dbReference type="InterPro" id="IPR015854">
    <property type="entry name" value="ABC_transpr_LolD-like"/>
</dbReference>
<evidence type="ECO:0000313" key="5">
    <source>
        <dbReference type="Proteomes" id="UP000706172"/>
    </source>
</evidence>
<accession>A0A931CS17</accession>
<comment type="caution">
    <text evidence="4">The sequence shown here is derived from an EMBL/GenBank/DDBJ whole genome shotgun (WGS) entry which is preliminary data.</text>
</comment>
<dbReference type="AlphaFoldDB" id="A0A931CS17"/>
<dbReference type="PANTHER" id="PTHR24220">
    <property type="entry name" value="IMPORT ATP-BINDING PROTEIN"/>
    <property type="match status" value="1"/>
</dbReference>
<dbReference type="GO" id="GO:0005524">
    <property type="term" value="F:ATP binding"/>
    <property type="evidence" value="ECO:0007669"/>
    <property type="project" value="UniProtKB-KW"/>
</dbReference>
<feature type="domain" description="ABC transporter" evidence="3">
    <location>
        <begin position="3"/>
        <end position="218"/>
    </location>
</feature>
<dbReference type="InterPro" id="IPR027417">
    <property type="entry name" value="P-loop_NTPase"/>
</dbReference>
<dbReference type="PANTHER" id="PTHR24220:SF612">
    <property type="entry name" value="FE(3+) IONS IMPORT ATP-BINDING PROTEIN FBPC"/>
    <property type="match status" value="1"/>
</dbReference>
<evidence type="ECO:0000256" key="2">
    <source>
        <dbReference type="ARBA" id="ARBA00022840"/>
    </source>
</evidence>
<dbReference type="InterPro" id="IPR003593">
    <property type="entry name" value="AAA+_ATPase"/>
</dbReference>
<dbReference type="GO" id="GO:0016887">
    <property type="term" value="F:ATP hydrolysis activity"/>
    <property type="evidence" value="ECO:0007669"/>
    <property type="project" value="InterPro"/>
</dbReference>
<evidence type="ECO:0000256" key="1">
    <source>
        <dbReference type="ARBA" id="ARBA00022741"/>
    </source>
</evidence>
<organism evidence="4 5">
    <name type="scientific">Desulfotignum balticum</name>
    <dbReference type="NCBI Taxonomy" id="115781"/>
    <lineage>
        <taxon>Bacteria</taxon>
        <taxon>Pseudomonadati</taxon>
        <taxon>Thermodesulfobacteriota</taxon>
        <taxon>Desulfobacteria</taxon>
        <taxon>Desulfobacterales</taxon>
        <taxon>Desulfobacteraceae</taxon>
        <taxon>Desulfotignum</taxon>
    </lineage>
</organism>
<dbReference type="Gene3D" id="3.40.50.300">
    <property type="entry name" value="P-loop containing nucleotide triphosphate hydrolases"/>
    <property type="match status" value="1"/>
</dbReference>
<dbReference type="EMBL" id="JACCQK010000014">
    <property type="protein sequence ID" value="MBG0778387.1"/>
    <property type="molecule type" value="Genomic_DNA"/>
</dbReference>
<evidence type="ECO:0000259" key="3">
    <source>
        <dbReference type="PROSITE" id="PS50893"/>
    </source>
</evidence>
<sequence length="230" mass="25857">MRLECNGLNFTYPGSEIQVIDNLSFSMTGPGFYAVFGPSGVGKTSFARLLTRHSDLPDQPVKTPGIDTILYTYNLERLPGWAPVGRHLDLVCPPDRQGLKKELIALFCLEPVLDARFSQLSMGQQNRMNLIRYLLQDFDLMILDESLANVDEKLRQTILPAIKDRFAHKMFLYISHNLMEVARFCKEILVLAGPSRNMSSRLISGLNETSGGKVDKSALDKVMLEIMNAF</sequence>
<evidence type="ECO:0000313" key="4">
    <source>
        <dbReference type="EMBL" id="MBG0778387.1"/>
    </source>
</evidence>
<dbReference type="Pfam" id="PF00005">
    <property type="entry name" value="ABC_tran"/>
    <property type="match status" value="1"/>
</dbReference>
<dbReference type="SUPFAM" id="SSF52540">
    <property type="entry name" value="P-loop containing nucleoside triphosphate hydrolases"/>
    <property type="match status" value="1"/>
</dbReference>
<gene>
    <name evidence="4" type="ORF">H0S81_00440</name>
</gene>
<dbReference type="GO" id="GO:0005886">
    <property type="term" value="C:plasma membrane"/>
    <property type="evidence" value="ECO:0007669"/>
    <property type="project" value="TreeGrafter"/>
</dbReference>
<dbReference type="PROSITE" id="PS50893">
    <property type="entry name" value="ABC_TRANSPORTER_2"/>
    <property type="match status" value="1"/>
</dbReference>
<dbReference type="Proteomes" id="UP000706172">
    <property type="component" value="Unassembled WGS sequence"/>
</dbReference>
<proteinExistence type="predicted"/>
<protein>
    <submittedName>
        <fullName evidence="4">Nitrate ABC transporter ATP-binding protein</fullName>
    </submittedName>
</protein>
<keyword evidence="1" id="KW-0547">Nucleotide-binding</keyword>